<evidence type="ECO:0000313" key="2">
    <source>
        <dbReference type="EMBL" id="MEH8018375.1"/>
    </source>
</evidence>
<comment type="caution">
    <text evidence="2">The sequence shown here is derived from an EMBL/GenBank/DDBJ whole genome shotgun (WGS) entry which is preliminary data.</text>
</comment>
<protein>
    <submittedName>
        <fullName evidence="2">DUF2220 family protein</fullName>
    </submittedName>
</protein>
<accession>A0ABU8C8T5</accession>
<name>A0ABU8C8T5_9GAMM</name>
<dbReference type="RefSeq" id="WP_335736781.1">
    <property type="nucleotide sequence ID" value="NZ_JALAAR010000012.1"/>
</dbReference>
<evidence type="ECO:0000313" key="3">
    <source>
        <dbReference type="Proteomes" id="UP001375382"/>
    </source>
</evidence>
<evidence type="ECO:0000259" key="1">
    <source>
        <dbReference type="Pfam" id="PF09983"/>
    </source>
</evidence>
<dbReference type="InterPro" id="IPR024534">
    <property type="entry name" value="JetD_C"/>
</dbReference>
<dbReference type="Pfam" id="PF09983">
    <property type="entry name" value="JetD_C"/>
    <property type="match status" value="1"/>
</dbReference>
<keyword evidence="3" id="KW-1185">Reference proteome</keyword>
<feature type="domain" description="Wadjet protein JetD C-terminal" evidence="1">
    <location>
        <begin position="196"/>
        <end position="277"/>
    </location>
</feature>
<gene>
    <name evidence="2" type="ORF">MN202_14130</name>
</gene>
<proteinExistence type="predicted"/>
<dbReference type="Proteomes" id="UP001375382">
    <property type="component" value="Unassembled WGS sequence"/>
</dbReference>
<sequence>MNLTARKQIQILKTLLEADAEKNFQLTASQLGATTRELEKFERTAKAGKCLHIYPQGRKTFYRLSNNTRTLAEKYLAELTAVSNVSLAERLRVLESLGMKLPAGVVHSRVVAALLQENSKAKLSSETLTFLEQNGLQVQHNSLLRIRSQAPLKLHFTCGRVEEIAPEESLNKELFLSDLALSQITNISSGLNIELRLITIENHAAYCHFSLESDELAVFQPGFDDRQIKILLEKLTFSCRSHFGDLDQQGIEIALRHIPLHSTPVEFLLPEQELLVELLSHFALPITDEREGEWMRKNWRPEVFPDNLQRYLAPLITNKKWLEQEVMTLLPRQKLIFFRLP</sequence>
<dbReference type="EMBL" id="JALAAR010000012">
    <property type="protein sequence ID" value="MEH8018375.1"/>
    <property type="molecule type" value="Genomic_DNA"/>
</dbReference>
<reference evidence="2 3" key="1">
    <citation type="journal article" date="2023" name="Ecotoxicol. Environ. Saf.">
        <title>Mercury remediation potential of mercury-resistant strain Rheinheimera metallidurans sp. nov. isolated from a municipal waste dumping site.</title>
        <authorList>
            <person name="Yadav V."/>
            <person name="Manjhi A."/>
            <person name="Vadakedath N."/>
        </authorList>
    </citation>
    <scope>NUCLEOTIDE SEQUENCE [LARGE SCALE GENOMIC DNA]</scope>
    <source>
        <strain evidence="2 3">E-49</strain>
    </source>
</reference>
<organism evidence="2 3">
    <name type="scientific">Rheinheimera muenzenbergensis</name>
    <dbReference type="NCBI Taxonomy" id="1193628"/>
    <lineage>
        <taxon>Bacteria</taxon>
        <taxon>Pseudomonadati</taxon>
        <taxon>Pseudomonadota</taxon>
        <taxon>Gammaproteobacteria</taxon>
        <taxon>Chromatiales</taxon>
        <taxon>Chromatiaceae</taxon>
        <taxon>Rheinheimera</taxon>
    </lineage>
</organism>